<evidence type="ECO:0000256" key="1">
    <source>
        <dbReference type="SAM" id="Phobius"/>
    </source>
</evidence>
<keyword evidence="1" id="KW-0472">Membrane</keyword>
<organism evidence="3 4">
    <name type="scientific">Slackia isoflavoniconvertens</name>
    <dbReference type="NCBI Taxonomy" id="572010"/>
    <lineage>
        <taxon>Bacteria</taxon>
        <taxon>Bacillati</taxon>
        <taxon>Actinomycetota</taxon>
        <taxon>Coriobacteriia</taxon>
        <taxon>Eggerthellales</taxon>
        <taxon>Eggerthellaceae</taxon>
        <taxon>Slackia</taxon>
    </lineage>
</organism>
<dbReference type="EMBL" id="PPTO01000004">
    <property type="protein sequence ID" value="RDB59812.1"/>
    <property type="molecule type" value="Genomic_DNA"/>
</dbReference>
<sequence>MAVSSYAVRAGDGFSTAWARSLANAYACFIATHISNWEVVMKNFFAQLPYKLGALMQGRRGMDNLNVALLVTSVICMVLEILFGWRVLSWISFVLLIVCCVRCYSKNIAAREKENQKWLVASAKPKRWWNMLDTMYVNRKTTKYFRCKGCGQILSIPRGKGTMRIVCPKCKTEVMKKS</sequence>
<dbReference type="AlphaFoldDB" id="A0A369LKZ8"/>
<feature type="domain" description="FORGETTER1 second zinc ribbon" evidence="2">
    <location>
        <begin position="146"/>
        <end position="174"/>
    </location>
</feature>
<reference evidence="3 4" key="1">
    <citation type="journal article" date="2018" name="Elife">
        <title>Discovery and characterization of a prevalent human gut bacterial enzyme sufficient for the inactivation of a family of plant toxins.</title>
        <authorList>
            <person name="Koppel N."/>
            <person name="Bisanz J.E."/>
            <person name="Pandelia M.E."/>
            <person name="Turnbaugh P.J."/>
            <person name="Balskus E.P."/>
        </authorList>
    </citation>
    <scope>NUCLEOTIDE SEQUENCE [LARGE SCALE GENOMIC DNA]</scope>
    <source>
        <strain evidence="3 4">OB21 GAM31</strain>
    </source>
</reference>
<keyword evidence="1" id="KW-0812">Transmembrane</keyword>
<dbReference type="Proteomes" id="UP000253975">
    <property type="component" value="Unassembled WGS sequence"/>
</dbReference>
<keyword evidence="1" id="KW-1133">Transmembrane helix</keyword>
<proteinExistence type="predicted"/>
<accession>A0A369LKZ8</accession>
<evidence type="ECO:0000259" key="2">
    <source>
        <dbReference type="Pfam" id="PF23548"/>
    </source>
</evidence>
<dbReference type="InterPro" id="IPR057025">
    <property type="entry name" value="Znr_FGT1_2"/>
</dbReference>
<protein>
    <recommendedName>
        <fullName evidence="2">FORGETTER1 second zinc ribbon domain-containing protein</fullName>
    </recommendedName>
</protein>
<gene>
    <name evidence="3" type="ORF">C1881_03810</name>
</gene>
<dbReference type="Pfam" id="PF23548">
    <property type="entry name" value="Zn_ribbon_FGT1_2"/>
    <property type="match status" value="1"/>
</dbReference>
<evidence type="ECO:0000313" key="4">
    <source>
        <dbReference type="Proteomes" id="UP000253975"/>
    </source>
</evidence>
<feature type="transmembrane region" description="Helical" evidence="1">
    <location>
        <begin position="65"/>
        <end position="82"/>
    </location>
</feature>
<name>A0A369LKZ8_9ACTN</name>
<evidence type="ECO:0000313" key="3">
    <source>
        <dbReference type="EMBL" id="RDB59812.1"/>
    </source>
</evidence>
<comment type="caution">
    <text evidence="3">The sequence shown here is derived from an EMBL/GenBank/DDBJ whole genome shotgun (WGS) entry which is preliminary data.</text>
</comment>
<feature type="transmembrane region" description="Helical" evidence="1">
    <location>
        <begin position="88"/>
        <end position="105"/>
    </location>
</feature>